<evidence type="ECO:0000313" key="2">
    <source>
        <dbReference type="Proteomes" id="UP000245081"/>
    </source>
</evidence>
<organism evidence="1 2">
    <name type="scientific">Novimethylophilus kurashikiensis</name>
    <dbReference type="NCBI Taxonomy" id="1825523"/>
    <lineage>
        <taxon>Bacteria</taxon>
        <taxon>Pseudomonadati</taxon>
        <taxon>Pseudomonadota</taxon>
        <taxon>Betaproteobacteria</taxon>
        <taxon>Nitrosomonadales</taxon>
        <taxon>Methylophilaceae</taxon>
        <taxon>Novimethylophilus</taxon>
    </lineage>
</organism>
<name>A0A2R5F873_9PROT</name>
<gene>
    <name evidence="1" type="ORF">NMK_2041</name>
</gene>
<reference evidence="1 2" key="1">
    <citation type="journal article" date="2018" name="Environ. Microbiol.">
        <title>Isolation and genomic characterization of Novimethylophilus kurashikiensis gen. nov. sp. nov., a new lanthanide-dependent methylotrophic species of Methylophilaceae.</title>
        <authorList>
            <person name="Lv H."/>
            <person name="Sahin N."/>
            <person name="Tani A."/>
        </authorList>
    </citation>
    <scope>NUCLEOTIDE SEQUENCE [LARGE SCALE GENOMIC DNA]</scope>
    <source>
        <strain evidence="1 2">La2-4</strain>
    </source>
</reference>
<dbReference type="EMBL" id="BDOQ01000007">
    <property type="protein sequence ID" value="GBG14442.1"/>
    <property type="molecule type" value="Genomic_DNA"/>
</dbReference>
<sequence>MQKGRQFVMTSTTISTNTQSNEAALETGPVVGYFLGHEIHAWVRVPEGVYVYDGIAPGPRPGMVDMTKLKSDEICISPGLCYKLDPSI</sequence>
<comment type="caution">
    <text evidence="1">The sequence shown here is derived from an EMBL/GenBank/DDBJ whole genome shotgun (WGS) entry which is preliminary data.</text>
</comment>
<dbReference type="AlphaFoldDB" id="A0A2R5F873"/>
<proteinExistence type="predicted"/>
<accession>A0A2R5F873</accession>
<dbReference type="Proteomes" id="UP000245081">
    <property type="component" value="Unassembled WGS sequence"/>
</dbReference>
<keyword evidence="2" id="KW-1185">Reference proteome</keyword>
<protein>
    <submittedName>
        <fullName evidence="1">Glycogen debranching protein</fullName>
    </submittedName>
</protein>
<evidence type="ECO:0000313" key="1">
    <source>
        <dbReference type="EMBL" id="GBG14442.1"/>
    </source>
</evidence>